<dbReference type="Gene3D" id="1.10.10.10">
    <property type="entry name" value="Winged helix-like DNA-binding domain superfamily/Winged helix DNA-binding domain"/>
    <property type="match status" value="1"/>
</dbReference>
<feature type="domain" description="IclR-ED" evidence="4">
    <location>
        <begin position="51"/>
        <end position="232"/>
    </location>
</feature>
<dbReference type="Pfam" id="PF01614">
    <property type="entry name" value="IclR_C"/>
    <property type="match status" value="1"/>
</dbReference>
<dbReference type="GO" id="GO:0003700">
    <property type="term" value="F:DNA-binding transcription factor activity"/>
    <property type="evidence" value="ECO:0007669"/>
    <property type="project" value="TreeGrafter"/>
</dbReference>
<dbReference type="OrthoDB" id="8098267at2"/>
<accession>A0A506U3U8</accession>
<name>A0A506U3U8_9HYPH</name>
<dbReference type="SUPFAM" id="SSF55781">
    <property type="entry name" value="GAF domain-like"/>
    <property type="match status" value="1"/>
</dbReference>
<keyword evidence="1" id="KW-0805">Transcription regulation</keyword>
<gene>
    <name evidence="5" type="ORF">FJU11_14535</name>
</gene>
<evidence type="ECO:0000313" key="6">
    <source>
        <dbReference type="Proteomes" id="UP000320314"/>
    </source>
</evidence>
<sequence>MQVARRPGCGVSEIARRVGETKAKTFRLLRTLERHAMVFCDASHGYRLGDAILVLGTAASGQIDLVKLASPIMEDLGLKVNETVQLRLRDDAEALCIAKFEPSRDLRVHAVIGRRRPLYAGSSKAILAFLPPAERDRQLPEKLIAFTRNTLTRRDQLEEEVRRIRAGGYCVSRGEVSDQLVSVSAPVFAIDGSIIACLNIAAPSFRTQDSDINRFIKLVTQAAASVSRGLGYTG</sequence>
<reference evidence="5 6" key="1">
    <citation type="submission" date="2019-06" db="EMBL/GenBank/DDBJ databases">
        <authorList>
            <person name="Li M."/>
        </authorList>
    </citation>
    <scope>NUCLEOTIDE SEQUENCE [LARGE SCALE GENOMIC DNA]</scope>
    <source>
        <strain evidence="5 6">BGMRC6574</strain>
    </source>
</reference>
<evidence type="ECO:0000256" key="3">
    <source>
        <dbReference type="ARBA" id="ARBA00023163"/>
    </source>
</evidence>
<organism evidence="5 6">
    <name type="scientific">Pararhizobium mangrovi</name>
    <dbReference type="NCBI Taxonomy" id="2590452"/>
    <lineage>
        <taxon>Bacteria</taxon>
        <taxon>Pseudomonadati</taxon>
        <taxon>Pseudomonadota</taxon>
        <taxon>Alphaproteobacteria</taxon>
        <taxon>Hyphomicrobiales</taxon>
        <taxon>Rhizobiaceae</taxon>
        <taxon>Rhizobium/Agrobacterium group</taxon>
        <taxon>Pararhizobium</taxon>
    </lineage>
</organism>
<dbReference type="SMART" id="SM00346">
    <property type="entry name" value="HTH_ICLR"/>
    <property type="match status" value="1"/>
</dbReference>
<evidence type="ECO:0000313" key="5">
    <source>
        <dbReference type="EMBL" id="TPW26557.1"/>
    </source>
</evidence>
<dbReference type="GO" id="GO:0045892">
    <property type="term" value="P:negative regulation of DNA-templated transcription"/>
    <property type="evidence" value="ECO:0007669"/>
    <property type="project" value="TreeGrafter"/>
</dbReference>
<evidence type="ECO:0000259" key="4">
    <source>
        <dbReference type="PROSITE" id="PS51078"/>
    </source>
</evidence>
<dbReference type="Pfam" id="PF09339">
    <property type="entry name" value="HTH_IclR"/>
    <property type="match status" value="1"/>
</dbReference>
<dbReference type="PANTHER" id="PTHR30136:SF24">
    <property type="entry name" value="HTH-TYPE TRANSCRIPTIONAL REPRESSOR ALLR"/>
    <property type="match status" value="1"/>
</dbReference>
<evidence type="ECO:0000256" key="2">
    <source>
        <dbReference type="ARBA" id="ARBA00023125"/>
    </source>
</evidence>
<dbReference type="InterPro" id="IPR005471">
    <property type="entry name" value="Tscrpt_reg_IclR_N"/>
</dbReference>
<keyword evidence="3" id="KW-0804">Transcription</keyword>
<keyword evidence="2" id="KW-0238">DNA-binding</keyword>
<dbReference type="InterPro" id="IPR014757">
    <property type="entry name" value="Tscrpt_reg_IclR_C"/>
</dbReference>
<dbReference type="InterPro" id="IPR036388">
    <property type="entry name" value="WH-like_DNA-bd_sf"/>
</dbReference>
<dbReference type="InterPro" id="IPR029016">
    <property type="entry name" value="GAF-like_dom_sf"/>
</dbReference>
<dbReference type="GO" id="GO:0003677">
    <property type="term" value="F:DNA binding"/>
    <property type="evidence" value="ECO:0007669"/>
    <property type="project" value="UniProtKB-KW"/>
</dbReference>
<dbReference type="PROSITE" id="PS51078">
    <property type="entry name" value="ICLR_ED"/>
    <property type="match status" value="1"/>
</dbReference>
<evidence type="ECO:0000256" key="1">
    <source>
        <dbReference type="ARBA" id="ARBA00023015"/>
    </source>
</evidence>
<dbReference type="SUPFAM" id="SSF46785">
    <property type="entry name" value="Winged helix' DNA-binding domain"/>
    <property type="match status" value="1"/>
</dbReference>
<dbReference type="InterPro" id="IPR050707">
    <property type="entry name" value="HTH_MetabolicPath_Reg"/>
</dbReference>
<dbReference type="Proteomes" id="UP000320314">
    <property type="component" value="Unassembled WGS sequence"/>
</dbReference>
<dbReference type="PANTHER" id="PTHR30136">
    <property type="entry name" value="HELIX-TURN-HELIX TRANSCRIPTIONAL REGULATOR, ICLR FAMILY"/>
    <property type="match status" value="1"/>
</dbReference>
<keyword evidence="6" id="KW-1185">Reference proteome</keyword>
<dbReference type="Gene3D" id="3.30.450.40">
    <property type="match status" value="1"/>
</dbReference>
<comment type="caution">
    <text evidence="5">The sequence shown here is derived from an EMBL/GenBank/DDBJ whole genome shotgun (WGS) entry which is preliminary data.</text>
</comment>
<proteinExistence type="predicted"/>
<dbReference type="InterPro" id="IPR036390">
    <property type="entry name" value="WH_DNA-bd_sf"/>
</dbReference>
<dbReference type="AlphaFoldDB" id="A0A506U3U8"/>
<dbReference type="EMBL" id="VHLH01000029">
    <property type="protein sequence ID" value="TPW26557.1"/>
    <property type="molecule type" value="Genomic_DNA"/>
</dbReference>
<protein>
    <submittedName>
        <fullName evidence="5">IclR family transcriptional regulator</fullName>
    </submittedName>
</protein>